<evidence type="ECO:0000313" key="1">
    <source>
        <dbReference type="EMBL" id="WNH08615.1"/>
    </source>
</evidence>
<gene>
    <name evidence="1" type="ORF">RHP51_16175</name>
</gene>
<name>A0ABY9XS07_9FLAO</name>
<dbReference type="Proteomes" id="UP001302806">
    <property type="component" value="Chromosome"/>
</dbReference>
<organism evidence="1 2">
    <name type="scientific">Thalassobellus suaedae</name>
    <dbReference type="NCBI Taxonomy" id="3074124"/>
    <lineage>
        <taxon>Bacteria</taxon>
        <taxon>Pseudomonadati</taxon>
        <taxon>Bacteroidota</taxon>
        <taxon>Flavobacteriia</taxon>
        <taxon>Flavobacteriales</taxon>
        <taxon>Flavobacteriaceae</taxon>
        <taxon>Thalassobellus</taxon>
    </lineage>
</organism>
<dbReference type="RefSeq" id="WP_415865243.1">
    <property type="nucleotide sequence ID" value="NZ_CP134537.1"/>
</dbReference>
<evidence type="ECO:0000313" key="2">
    <source>
        <dbReference type="Proteomes" id="UP001302806"/>
    </source>
</evidence>
<sequence>MKKVVLFIAVMLTVACKDNKVKKDIDEQIEHVSKKEINQDKDILKVQLEARVLENDIFDILYVSDSTEGTLNSNDRVGLNVKGSSNMQILEFKLPPKKFPYKLRIDLGGNGIKNETNIEINSINFLLNGKEVKIDSTLLNQYFKHNVYLNKTGNGFERRVFKEKYDPFITADSSLITKLRLEL</sequence>
<reference evidence="1 2" key="1">
    <citation type="submission" date="2023-09" db="EMBL/GenBank/DDBJ databases">
        <title>Thalassobella suaedae gen. nov., sp. nov., a marine bacterium of the family Flavobacteriaceae isolated from a halophyte Suaeda japonica.</title>
        <authorList>
            <person name="Lee S.Y."/>
            <person name="Hwang C.Y."/>
        </authorList>
    </citation>
    <scope>NUCLEOTIDE SEQUENCE [LARGE SCALE GENOMIC DNA]</scope>
    <source>
        <strain evidence="1 2">HL-DH14</strain>
    </source>
</reference>
<dbReference type="PROSITE" id="PS51257">
    <property type="entry name" value="PROKAR_LIPOPROTEIN"/>
    <property type="match status" value="1"/>
</dbReference>
<protein>
    <recommendedName>
        <fullName evidence="3">Lipoprotein</fullName>
    </recommendedName>
</protein>
<proteinExistence type="predicted"/>
<accession>A0ABY9XS07</accession>
<dbReference type="EMBL" id="CP134537">
    <property type="protein sequence ID" value="WNH08615.1"/>
    <property type="molecule type" value="Genomic_DNA"/>
</dbReference>
<evidence type="ECO:0008006" key="3">
    <source>
        <dbReference type="Google" id="ProtNLM"/>
    </source>
</evidence>